<reference evidence="3" key="2">
    <citation type="journal article" date="2013" name="Stand. Genomic Sci.">
        <title>Complete genome sequence of Desulfocapsa sulfexigens, a marine deltaproteobacterium specialized in disproportionating inorganic sulfur compounds.</title>
        <authorList>
            <person name="Finster K.W."/>
            <person name="Kjeldsen K.U."/>
            <person name="Kube M."/>
            <person name="Reinhardt R."/>
            <person name="Mussmann M."/>
            <person name="Amann R."/>
            <person name="Schreiber L."/>
        </authorList>
    </citation>
    <scope>NUCLEOTIDE SEQUENCE [LARGE SCALE GENOMIC DNA]</scope>
    <source>
        <strain evidence="3">DSM 10523 / SB164P1</strain>
    </source>
</reference>
<accession>M1WS21</accession>
<organism evidence="2 3">
    <name type="scientific">Pseudodesulfovibrio piezophilus (strain DSM 21447 / JCM 15486 / C1TLV30)</name>
    <name type="common">Desulfovibrio piezophilus</name>
    <dbReference type="NCBI Taxonomy" id="1322246"/>
    <lineage>
        <taxon>Bacteria</taxon>
        <taxon>Pseudomonadati</taxon>
        <taxon>Thermodesulfobacteriota</taxon>
        <taxon>Desulfovibrionia</taxon>
        <taxon>Desulfovibrionales</taxon>
        <taxon>Desulfovibrionaceae</taxon>
    </lineage>
</organism>
<evidence type="ECO:0000256" key="1">
    <source>
        <dbReference type="SAM" id="Phobius"/>
    </source>
</evidence>
<dbReference type="EMBL" id="FO203427">
    <property type="protein sequence ID" value="CCH49904.1"/>
    <property type="molecule type" value="Genomic_DNA"/>
</dbReference>
<evidence type="ECO:0000313" key="3">
    <source>
        <dbReference type="Proteomes" id="UP000011724"/>
    </source>
</evidence>
<proteinExistence type="predicted"/>
<sequence length="47" mass="4927">MKNVHQIIGAGVVFGLVSLWFGLTSGVVVGLVAYLGLRVATKQIKAD</sequence>
<protein>
    <submittedName>
        <fullName evidence="2">Uncharacterized protein</fullName>
    </submittedName>
</protein>
<gene>
    <name evidence="2" type="ordered locus">BN4_12671</name>
</gene>
<dbReference type="AlphaFoldDB" id="M1WS21"/>
<keyword evidence="1" id="KW-0472">Membrane</keyword>
<reference evidence="2 3" key="1">
    <citation type="journal article" date="2013" name="PLoS ONE">
        <title>The first genomic and proteomic characterization of a deep-sea sulfate reducer: insights into the piezophilic lifestyle of Desulfovibrio piezophilus.</title>
        <authorList>
            <person name="Pradel N."/>
            <person name="Ji B."/>
            <person name="Gimenez G."/>
            <person name="Talla E."/>
            <person name="Lenoble P."/>
            <person name="Garel M."/>
            <person name="Tamburini C."/>
            <person name="Fourquet P."/>
            <person name="Lebrun R."/>
            <person name="Bertin P."/>
            <person name="Denis Y."/>
            <person name="Pophillat M."/>
            <person name="Barbe V."/>
            <person name="Ollivier B."/>
            <person name="Dolla A."/>
        </authorList>
    </citation>
    <scope>NUCLEOTIDE SEQUENCE [LARGE SCALE GENOMIC DNA]</scope>
    <source>
        <strain evidence="3">DSM 10523 / SB164P1</strain>
    </source>
</reference>
<keyword evidence="3" id="KW-1185">Reference proteome</keyword>
<keyword evidence="1" id="KW-0812">Transmembrane</keyword>
<dbReference type="HOGENOM" id="CLU_3167271_0_0_7"/>
<dbReference type="KEGG" id="dpi:BN4_12671"/>
<feature type="transmembrane region" description="Helical" evidence="1">
    <location>
        <begin position="12"/>
        <end position="37"/>
    </location>
</feature>
<evidence type="ECO:0000313" key="2">
    <source>
        <dbReference type="EMBL" id="CCH49904.1"/>
    </source>
</evidence>
<name>M1WS21_PSEP2</name>
<keyword evidence="1" id="KW-1133">Transmembrane helix</keyword>
<dbReference type="Proteomes" id="UP000011724">
    <property type="component" value="Chromosome"/>
</dbReference>